<dbReference type="SUPFAM" id="SSF55781">
    <property type="entry name" value="GAF domain-like"/>
    <property type="match status" value="1"/>
</dbReference>
<dbReference type="PANTHER" id="PTHR43047">
    <property type="entry name" value="TWO-COMPONENT HISTIDINE PROTEIN KINASE"/>
    <property type="match status" value="1"/>
</dbReference>
<dbReference type="CDD" id="cd17546">
    <property type="entry name" value="REC_hyHK_CKI1_RcsC-like"/>
    <property type="match status" value="1"/>
</dbReference>
<evidence type="ECO:0000313" key="9">
    <source>
        <dbReference type="EMBL" id="KAJ4341972.1"/>
    </source>
</evidence>
<dbReference type="InterPro" id="IPR001789">
    <property type="entry name" value="Sig_transdc_resp-reg_receiver"/>
</dbReference>
<reference evidence="9" key="1">
    <citation type="submission" date="2022-10" db="EMBL/GenBank/DDBJ databases">
        <title>Tapping the CABI collections for fungal endophytes: first genome assemblies for Collariella, Neodidymelliopsis, Ascochyta clinopodiicola, Didymella pomorum, Didymosphaeria variabile, Neocosmospora piperis and Neocucurbitaria cava.</title>
        <authorList>
            <person name="Hill R."/>
        </authorList>
    </citation>
    <scope>NUCLEOTIDE SEQUENCE</scope>
    <source>
        <strain evidence="9">IMI 360193</strain>
    </source>
</reference>
<dbReference type="PRINTS" id="PR00344">
    <property type="entry name" value="BCTRLSENSOR"/>
</dbReference>
<dbReference type="SUPFAM" id="SSF47384">
    <property type="entry name" value="Homodimeric domain of signal transducing histidine kinase"/>
    <property type="match status" value="1"/>
</dbReference>
<dbReference type="Pfam" id="PF00512">
    <property type="entry name" value="HisKA"/>
    <property type="match status" value="1"/>
</dbReference>
<proteinExistence type="predicted"/>
<keyword evidence="4" id="KW-0808">Transferase</keyword>
<evidence type="ECO:0000256" key="5">
    <source>
        <dbReference type="ARBA" id="ARBA00022777"/>
    </source>
</evidence>
<name>A0A9W8X769_9PLEO</name>
<comment type="catalytic activity">
    <reaction evidence="1">
        <text>ATP + protein L-histidine = ADP + protein N-phospho-L-histidine.</text>
        <dbReference type="EC" id="2.7.13.3"/>
    </reaction>
</comment>
<comment type="caution">
    <text evidence="9">The sequence shown here is derived from an EMBL/GenBank/DDBJ whole genome shotgun (WGS) entry which is preliminary data.</text>
</comment>
<feature type="modified residue" description="4-aspartylphosphate" evidence="6">
    <location>
        <position position="953"/>
    </location>
</feature>
<dbReference type="EMBL" id="JAPEUV010000008">
    <property type="protein sequence ID" value="KAJ4341972.1"/>
    <property type="molecule type" value="Genomic_DNA"/>
</dbReference>
<dbReference type="SMART" id="SM00388">
    <property type="entry name" value="HisKA"/>
    <property type="match status" value="1"/>
</dbReference>
<dbReference type="GO" id="GO:0009927">
    <property type="term" value="F:histidine phosphotransfer kinase activity"/>
    <property type="evidence" value="ECO:0007669"/>
    <property type="project" value="TreeGrafter"/>
</dbReference>
<keyword evidence="3 6" id="KW-0597">Phosphoprotein</keyword>
<sequence length="1029" mass="115171">MLPVNPQRASFFPRADAAVLRSRQHAAPTDRPSETAPIFDHDNHTKALDLWSVEVAERVYPGSTDVWAPATIPEKTLMQCAADRYLFPVLTRNERLRLTMLYYYTRGALQDTELQSRLQEKVYLARDTVGWEFVIAGLLNHNTYTRMVTVGLPLAVLPRRESTCAHTVNQPPGAIFTLLNMSEDWRFRESPHVEVGGLRAYAGAPLRFETEFGEHVAFGSLCVASNSVQEPLSKEQQRSLARLADWIVADIVHAHRARRQRERRQMLDRLHQMTKLLDKDINLELAVKDMLHEVYPGSLIKIMQAQDDVLDVGDGTKVRTADIEHGLWEDSDYFEYLIENLNHQEPVAHRSIRTVTSQCASQRIPTYLVVGTRDFRDVYDDIDAWFVQMCAASLCRYWQDRALKEALRAKETFLRGITHQLRTPIHGILGSVELLTEELKSRNVVTVTAESTPDATPSDEQLSALDPYAYIKTIRSSAKELISTVNSLIKLNQWADVAEAQRIIAVHTIEEIEVALLNELTLFLPDDVTLRPSLIVNHRLPERCDTISLDLRLFVDCIQPLLQNAIQNTAGGVVVVSITVPEDYSSMSVDIIDNGCGIRPENQGRIFDAYEKVDFHTTDAGLGLTLAGKLATLMNGCVTLVSSEIGKGSHFRVFFNEPTCASSISPVRRKYEHLPPVFNRLPADDLTSLLGNNFAEYLIGLGYTESKSPSESLLTLDYTRDLRQLYNATKQVGDDQVAICLVPENDMVINFAGQRFLRDRNVIYMKGPFTSRSIEDILAEADAVFAEQAAAKAAQPVLPDGGISLEPTPPATPACNAPEDTPDFTAPDLIHRGSIFPKELVEDELTRSISALRLAQQQPVPPPRVYDKPMTLLVDDNAVNLRLLEMYCKRRSIPYRTAKDGSEAVKLFIEHGTPADYTPTPSRTHPWLFAEGNPAMTSPPPPSLRPFDLVLMDLQMPVCDGISATSQIRALEDTYHWKKSVVFMVTGQDSPRDRLAAQEAGSDGYLVKPVGPKILDRGIKQWFPDAEIG</sequence>
<dbReference type="SMART" id="SM00448">
    <property type="entry name" value="REC"/>
    <property type="match status" value="1"/>
</dbReference>
<dbReference type="InterPro" id="IPR029016">
    <property type="entry name" value="GAF-like_dom_sf"/>
</dbReference>
<keyword evidence="10" id="KW-1185">Reference proteome</keyword>
<dbReference type="EC" id="2.7.13.3" evidence="2"/>
<dbReference type="OrthoDB" id="21225at2759"/>
<dbReference type="InterPro" id="IPR011006">
    <property type="entry name" value="CheY-like_superfamily"/>
</dbReference>
<dbReference type="Gene3D" id="1.10.287.130">
    <property type="match status" value="1"/>
</dbReference>
<dbReference type="Gene3D" id="3.30.450.40">
    <property type="match status" value="1"/>
</dbReference>
<dbReference type="InterPro" id="IPR005467">
    <property type="entry name" value="His_kinase_dom"/>
</dbReference>
<dbReference type="CDD" id="cd00082">
    <property type="entry name" value="HisKA"/>
    <property type="match status" value="1"/>
</dbReference>
<dbReference type="Pfam" id="PF02518">
    <property type="entry name" value="HATPase_c"/>
    <property type="match status" value="1"/>
</dbReference>
<dbReference type="AlphaFoldDB" id="A0A9W8X769"/>
<dbReference type="Gene3D" id="3.30.565.10">
    <property type="entry name" value="Histidine kinase-like ATPase, C-terminal domain"/>
    <property type="match status" value="1"/>
</dbReference>
<keyword evidence="5" id="KW-0418">Kinase</keyword>
<dbReference type="GO" id="GO:0000155">
    <property type="term" value="F:phosphorelay sensor kinase activity"/>
    <property type="evidence" value="ECO:0007669"/>
    <property type="project" value="InterPro"/>
</dbReference>
<dbReference type="Gene3D" id="3.40.50.2300">
    <property type="match status" value="1"/>
</dbReference>
<evidence type="ECO:0000313" key="10">
    <source>
        <dbReference type="Proteomes" id="UP001140562"/>
    </source>
</evidence>
<evidence type="ECO:0000256" key="3">
    <source>
        <dbReference type="ARBA" id="ARBA00022553"/>
    </source>
</evidence>
<dbReference type="InterPro" id="IPR036890">
    <property type="entry name" value="HATPase_C_sf"/>
</dbReference>
<dbReference type="PROSITE" id="PS50109">
    <property type="entry name" value="HIS_KIN"/>
    <property type="match status" value="1"/>
</dbReference>
<dbReference type="GO" id="GO:0005886">
    <property type="term" value="C:plasma membrane"/>
    <property type="evidence" value="ECO:0007669"/>
    <property type="project" value="TreeGrafter"/>
</dbReference>
<feature type="domain" description="Response regulatory" evidence="8">
    <location>
        <begin position="870"/>
        <end position="1023"/>
    </location>
</feature>
<dbReference type="InterPro" id="IPR003661">
    <property type="entry name" value="HisK_dim/P_dom"/>
</dbReference>
<dbReference type="PROSITE" id="PS50110">
    <property type="entry name" value="RESPONSE_REGULATORY"/>
    <property type="match status" value="1"/>
</dbReference>
<dbReference type="PANTHER" id="PTHR43047:SF72">
    <property type="entry name" value="OSMOSENSING HISTIDINE PROTEIN KINASE SLN1"/>
    <property type="match status" value="1"/>
</dbReference>
<evidence type="ECO:0000256" key="2">
    <source>
        <dbReference type="ARBA" id="ARBA00012438"/>
    </source>
</evidence>
<organism evidence="9 10">
    <name type="scientific">Didymella glomerata</name>
    <dbReference type="NCBI Taxonomy" id="749621"/>
    <lineage>
        <taxon>Eukaryota</taxon>
        <taxon>Fungi</taxon>
        <taxon>Dikarya</taxon>
        <taxon>Ascomycota</taxon>
        <taxon>Pezizomycotina</taxon>
        <taxon>Dothideomycetes</taxon>
        <taxon>Pleosporomycetidae</taxon>
        <taxon>Pleosporales</taxon>
        <taxon>Pleosporineae</taxon>
        <taxon>Didymellaceae</taxon>
        <taxon>Didymella</taxon>
    </lineage>
</organism>
<dbReference type="InterPro" id="IPR036097">
    <property type="entry name" value="HisK_dim/P_sf"/>
</dbReference>
<protein>
    <recommendedName>
        <fullName evidence="2">histidine kinase</fullName>
        <ecNumber evidence="2">2.7.13.3</ecNumber>
    </recommendedName>
</protein>
<evidence type="ECO:0000259" key="7">
    <source>
        <dbReference type="PROSITE" id="PS50109"/>
    </source>
</evidence>
<evidence type="ECO:0000259" key="8">
    <source>
        <dbReference type="PROSITE" id="PS50110"/>
    </source>
</evidence>
<gene>
    <name evidence="9" type="ORF">N0V87_001298</name>
</gene>
<accession>A0A9W8X769</accession>
<dbReference type="Proteomes" id="UP001140562">
    <property type="component" value="Unassembled WGS sequence"/>
</dbReference>
<dbReference type="Pfam" id="PF00072">
    <property type="entry name" value="Response_reg"/>
    <property type="match status" value="1"/>
</dbReference>
<dbReference type="SMART" id="SM00387">
    <property type="entry name" value="HATPase_c"/>
    <property type="match status" value="1"/>
</dbReference>
<dbReference type="InterPro" id="IPR004358">
    <property type="entry name" value="Sig_transdc_His_kin-like_C"/>
</dbReference>
<evidence type="ECO:0000256" key="4">
    <source>
        <dbReference type="ARBA" id="ARBA00022679"/>
    </source>
</evidence>
<evidence type="ECO:0000256" key="6">
    <source>
        <dbReference type="PROSITE-ProRule" id="PRU00169"/>
    </source>
</evidence>
<dbReference type="SUPFAM" id="SSF52172">
    <property type="entry name" value="CheY-like"/>
    <property type="match status" value="1"/>
</dbReference>
<dbReference type="InterPro" id="IPR003594">
    <property type="entry name" value="HATPase_dom"/>
</dbReference>
<evidence type="ECO:0000256" key="1">
    <source>
        <dbReference type="ARBA" id="ARBA00000085"/>
    </source>
</evidence>
<dbReference type="SUPFAM" id="SSF55874">
    <property type="entry name" value="ATPase domain of HSP90 chaperone/DNA topoisomerase II/histidine kinase"/>
    <property type="match status" value="1"/>
</dbReference>
<feature type="domain" description="Histidine kinase" evidence="7">
    <location>
        <begin position="416"/>
        <end position="659"/>
    </location>
</feature>